<feature type="region of interest" description="Disordered" evidence="2">
    <location>
        <begin position="673"/>
        <end position="693"/>
    </location>
</feature>
<dbReference type="EMBL" id="VXIS01000014">
    <property type="protein sequence ID" value="KAA8913525.1"/>
    <property type="molecule type" value="Genomic_DNA"/>
</dbReference>
<feature type="compositionally biased region" description="Basic and acidic residues" evidence="2">
    <location>
        <begin position="2313"/>
        <end position="2327"/>
    </location>
</feature>
<feature type="compositionally biased region" description="Pro residues" evidence="2">
    <location>
        <begin position="2248"/>
        <end position="2258"/>
    </location>
</feature>
<feature type="region of interest" description="Disordered" evidence="2">
    <location>
        <begin position="2237"/>
        <end position="2275"/>
    </location>
</feature>
<feature type="coiled-coil region" evidence="1">
    <location>
        <begin position="1911"/>
        <end position="2035"/>
    </location>
</feature>
<accession>A0A5J5F8Z3</accession>
<feature type="compositionally biased region" description="Low complexity" evidence="2">
    <location>
        <begin position="916"/>
        <end position="935"/>
    </location>
</feature>
<dbReference type="InParanoid" id="A0A5J5F8Z3"/>
<evidence type="ECO:0000313" key="3">
    <source>
        <dbReference type="EMBL" id="KAA8913525.1"/>
    </source>
</evidence>
<feature type="compositionally biased region" description="Pro residues" evidence="2">
    <location>
        <begin position="968"/>
        <end position="982"/>
    </location>
</feature>
<dbReference type="PANTHER" id="PTHR23159">
    <property type="entry name" value="CENTROSOMAL PROTEIN 2"/>
    <property type="match status" value="1"/>
</dbReference>
<protein>
    <submittedName>
        <fullName evidence="3">Uncharacterized protein</fullName>
    </submittedName>
</protein>
<feature type="region of interest" description="Disordered" evidence="2">
    <location>
        <begin position="450"/>
        <end position="495"/>
    </location>
</feature>
<feature type="compositionally biased region" description="Basic and acidic residues" evidence="2">
    <location>
        <begin position="790"/>
        <end position="805"/>
    </location>
</feature>
<evidence type="ECO:0000313" key="4">
    <source>
        <dbReference type="Proteomes" id="UP000326924"/>
    </source>
</evidence>
<keyword evidence="4" id="KW-1185">Reference proteome</keyword>
<feature type="compositionally biased region" description="Acidic residues" evidence="2">
    <location>
        <begin position="1036"/>
        <end position="1056"/>
    </location>
</feature>
<feature type="compositionally biased region" description="Acidic residues" evidence="2">
    <location>
        <begin position="840"/>
        <end position="853"/>
    </location>
</feature>
<dbReference type="Proteomes" id="UP000326924">
    <property type="component" value="Unassembled WGS sequence"/>
</dbReference>
<feature type="region of interest" description="Disordered" evidence="2">
    <location>
        <begin position="2292"/>
        <end position="2383"/>
    </location>
</feature>
<keyword evidence="1" id="KW-0175">Coiled coil</keyword>
<feature type="compositionally biased region" description="Low complexity" evidence="2">
    <location>
        <begin position="2259"/>
        <end position="2268"/>
    </location>
</feature>
<name>A0A5J5F8Z3_9PEZI</name>
<dbReference type="OrthoDB" id="1293114at2759"/>
<sequence>MDLSKLPNVPSRWADLTPSPIEDQAAGEFKMDVPFPPEETTNKAVPNGDASGTVANCLLSAPKSMPPTRTSTPGSRKSIKYRGRNVFIQIPFDTQYGLPDGPPIPLTKEEVEKRMNEWIEQGFVIELGGQGACKEIYPEEQKGKVDGSDIFVSIPDPREWETYVNALREDKLRALGVILDEGPPTQPGSLGGGSTPLSNLHSPAQLALNPFSPPIPTGSAMSNPHVNGPFNPFSPISIPANVTPVPPMMSPAGANHHLVFHLPRQSVSISGTSANPNEWDPYGGLYTPPIPQPTPPSLAGSGVWSPPFAMRNGSPGMLGISMHGHSQSQSPGMIGMPMHSMHVHSASQFNLGGYPMENPMDAFAAHHGLVGQERFHQQQVRRGSPLAQVRHSMEQEHEEMPVPIPYPGPAIDAPVPKHRHQLSVTLQKEFEDSEAAYQQDESGTAEQTMNVNGEGFATNPVSPAPASFPEQPEMPSVENDVHNGPELASNPDDDVSDIEMEKQKNMQEAKVRDDDADYPPNHYATEVQPLPQKFMPQSQYVHPHSREQSLSQLQHEYDTMDPVQNSAMSMLMAGEGLGGGADELLSEDGRTNISDIVTNPSEPPSPRRKFSTTTNHTHHMSNTSNAWISEAPHAVSTTSSASKPKFNVNAAEFKFDPSASFTFVPKNTFSPPTAMAPMTSPEGHSRDHSSGSAGGFTGFGSAFNGGSTFRPNLANTTAFASIFEKGAAAFSPNAPVFTPAFAKNAPPPPAANSIFGDIVKPPPVKKVIPIVRPPSRIEKPEVSTAAQQADEQRDPREESVAEESRKRAKHAPATDAEKDVEVPALETMAPPAKDAQKLEEVDDEAGEDSDDEGEKLMETPLEDVFAPFEFQNKSDAEAFANATPRDDMLVSNASKKEYLMQDNVLSPDEALIAATLEASHETSSSSTPEPVEKSSFSIKPATQGFNFEFPTPSKKIGGMSESRYAHSPSPPPSEPAPPPPVLPDSAVFLPPRQATPYEAEDDVPEKTDKRAMPTDAELDEVIKYMDQTDTVYLEQPSEETITDEDAQGEESSDEEPSALQDISTWKHDSLFDNQTPHKQLQHLRSAGPSPSPRRAETPFHLRHSSFSPEEAEIPHAISDRYDQIGIAKDVDSDWDDMLSEDAGGKLRPQSRLFFDAHVEELVGGLFQRRLEPVLDALAAINDTLNSSTAFSSTRGFGEYALSDADDEETLELMPPRPSKDRKLDKIKAALSEVLSSQQNGTTLSEYSLQNIKDAVAATSRGQEFAEVKSLIADILANAAHNEDLIAVKEALEDVSSRIVQSVELVDLKATIVDAIQKTSQVQEEAIRAQSGALQNIAKTRDVAAVRDAVRGDVLTLRDSVRDAIEEIVTTLGDRVDDTKFVLQDVSMRVVQRSDISEIKAAINNTINTTARKEDLVPLHNVLAEVFAKSAKTDELTDINNVLIQILNNVHGIDTRSTHQEVRIKQDNDRLGAMLQEVLRLAQDNTANMDFHQEAQRETVKEGQAALTSRVGEVYAAVREMTKFVQSRASKSDMRRNLSEQEQKQDTLFIKNSVVETHRLVQEGLKGLGKTQSTLDDFRSVVESLAGELPKVDEFKSAIVEVTSTLPGLDDIKRGLQDIIKTESGIEEFKKVVLDDRHHTTTELQAIVERVAENLNQQQFQGPQPSLQDFRALMEDVISKQQLFVPLNFNSEEDGDSKEQLKKKIEYLEKDVVHFQRRAEDEVERKRQWQEKTIELETRLKLAEEEAARQREEAEEKDHRLKAVDEKRHQTLTSAQMRSALLEGAHSSLQKANGELSAKNAELEGAAREALASEEKHRAWNLQLENENKELRRAIETLKSEMEESIKVRESFRTKFDRVQEDMRRVSSEIGQEQSKWRKSQEEQKARIEVLEAKLAAEVTKSQGLEGEVRRLEVEEKESIRLRIENDQLKRANGRADELINQLRHESIENQSRIAQLTHAVDQARDAAETEIKSIREALGKQIEEAAAEKVQLERVLEEEHKSKISTLQEAEQSKSIALQEQQHKFEREIEEARHQHERAYRMVTEDAERDQYFLQEKLNIAQSDSKNLRDHISSLQMQVKTLNENFKIANVAAQAAAQAATTVREMTAPQVSDERALRESVHVLQNQLQAREARIDELEGELSDVNINKSKVREIEGQLNMYRELLDLRIDDLEEIIHTCNLPHLDRGSLRDAATRLKASLEMQLHEKERAMGITKPEDKIAAVSLAAASVASAAWNSWKNRGKNPNEPTPKDTPPSSTPSRPASAASGFLNGILTPPSTTLAGARKFGAGFGRSNVSGDTTPKAVAPVSAKQMDKRPAPMVGRRDAPSGPSAHLFRKDNYDADADSSVLSGEFCDDEDDATETGGDHGDMEPFGQSPYSRFH</sequence>
<feature type="coiled-coil region" evidence="1">
    <location>
        <begin position="1697"/>
        <end position="1847"/>
    </location>
</feature>
<organism evidence="3 4">
    <name type="scientific">Sphaerosporella brunnea</name>
    <dbReference type="NCBI Taxonomy" id="1250544"/>
    <lineage>
        <taxon>Eukaryota</taxon>
        <taxon>Fungi</taxon>
        <taxon>Dikarya</taxon>
        <taxon>Ascomycota</taxon>
        <taxon>Pezizomycotina</taxon>
        <taxon>Pezizomycetes</taxon>
        <taxon>Pezizales</taxon>
        <taxon>Pyronemataceae</taxon>
        <taxon>Sphaerosporella</taxon>
    </lineage>
</organism>
<feature type="region of interest" description="Disordered" evidence="2">
    <location>
        <begin position="595"/>
        <end position="617"/>
    </location>
</feature>
<reference evidence="3 4" key="1">
    <citation type="submission" date="2019-09" db="EMBL/GenBank/DDBJ databases">
        <title>Draft genome of the ectomycorrhizal ascomycete Sphaerosporella brunnea.</title>
        <authorList>
            <consortium name="DOE Joint Genome Institute"/>
            <person name="Benucci G.M."/>
            <person name="Marozzi G."/>
            <person name="Antonielli L."/>
            <person name="Sanchez S."/>
            <person name="Marco P."/>
            <person name="Wang X."/>
            <person name="Falini L.B."/>
            <person name="Barry K."/>
            <person name="Haridas S."/>
            <person name="Lipzen A."/>
            <person name="Labutti K."/>
            <person name="Grigoriev I.V."/>
            <person name="Murat C."/>
            <person name="Martin F."/>
            <person name="Albertini E."/>
            <person name="Donnini D."/>
            <person name="Bonito G."/>
        </authorList>
    </citation>
    <scope>NUCLEOTIDE SEQUENCE [LARGE SCALE GENOMIC DNA]</scope>
    <source>
        <strain evidence="3 4">Sb_GMNB300</strain>
    </source>
</reference>
<dbReference type="PANTHER" id="PTHR23159:SF31">
    <property type="entry name" value="CENTROSOME-ASSOCIATED PROTEIN CEP250 ISOFORM X1"/>
    <property type="match status" value="1"/>
</dbReference>
<evidence type="ECO:0000256" key="1">
    <source>
        <dbReference type="SAM" id="Coils"/>
    </source>
</evidence>
<feature type="region of interest" description="Disordered" evidence="2">
    <location>
        <begin position="770"/>
        <end position="856"/>
    </location>
</feature>
<feature type="region of interest" description="Disordered" evidence="2">
    <location>
        <begin position="179"/>
        <end position="223"/>
    </location>
</feature>
<comment type="caution">
    <text evidence="3">The sequence shown here is derived from an EMBL/GenBank/DDBJ whole genome shotgun (WGS) entry which is preliminary data.</text>
</comment>
<evidence type="ECO:0000256" key="2">
    <source>
        <dbReference type="SAM" id="MobiDB-lite"/>
    </source>
</evidence>
<feature type="coiled-coil region" evidence="1">
    <location>
        <begin position="2121"/>
        <end position="2155"/>
    </location>
</feature>
<gene>
    <name evidence="3" type="ORF">FN846DRAFT_886579</name>
</gene>
<feature type="region of interest" description="Disordered" evidence="2">
    <location>
        <begin position="31"/>
        <end position="51"/>
    </location>
</feature>
<proteinExistence type="predicted"/>
<feature type="region of interest" description="Disordered" evidence="2">
    <location>
        <begin position="916"/>
        <end position="1109"/>
    </location>
</feature>